<evidence type="ECO:0000313" key="2">
    <source>
        <dbReference type="Proteomes" id="UP000291121"/>
    </source>
</evidence>
<accession>A0A4P6FWY7</accession>
<keyword evidence="2" id="KW-1185">Reference proteome</keyword>
<evidence type="ECO:0000313" key="1">
    <source>
        <dbReference type="EMBL" id="QAY82957.1"/>
    </source>
</evidence>
<protein>
    <submittedName>
        <fullName evidence="1">Uncharacterized protein</fullName>
    </submittedName>
</protein>
<gene>
    <name evidence="1" type="ORF">CUN61_02800</name>
</gene>
<name>A0A4P6FWY7_9PSED</name>
<dbReference type="AlphaFoldDB" id="A0A4P6FWY7"/>
<dbReference type="EMBL" id="CP024767">
    <property type="protein sequence ID" value="QAY82957.1"/>
    <property type="molecule type" value="Genomic_DNA"/>
</dbReference>
<reference evidence="1 2" key="1">
    <citation type="submission" date="2017-11" db="EMBL/GenBank/DDBJ databases">
        <title>Genome sequence of Pseudomonas arsenicoxydans ACM1.</title>
        <authorList>
            <person name="Nascimento F.X."/>
        </authorList>
    </citation>
    <scope>NUCLEOTIDE SEQUENCE [LARGE SCALE GENOMIC DNA]</scope>
    <source>
        <strain evidence="1 2">ACM1</strain>
    </source>
</reference>
<dbReference type="Proteomes" id="UP000291121">
    <property type="component" value="Chromosome"/>
</dbReference>
<proteinExistence type="predicted"/>
<organism evidence="1 2">
    <name type="scientific">Pseudomonas arsenicoxydans</name>
    <dbReference type="NCBI Taxonomy" id="702115"/>
    <lineage>
        <taxon>Bacteria</taxon>
        <taxon>Pseudomonadati</taxon>
        <taxon>Pseudomonadota</taxon>
        <taxon>Gammaproteobacteria</taxon>
        <taxon>Pseudomonadales</taxon>
        <taxon>Pseudomonadaceae</taxon>
        <taxon>Pseudomonas</taxon>
    </lineage>
</organism>
<sequence length="79" mass="8772">MSASGKKVRAFSQSATQKARLQVSLLSIGSICRGFARQIVPTLRVGMHPVTLCVTTLRADAERPWRHSHAERGNDQWRG</sequence>